<dbReference type="OrthoDB" id="2535105at2759"/>
<dbReference type="Proteomes" id="UP000029665">
    <property type="component" value="Unassembled WGS sequence"/>
</dbReference>
<organism evidence="3 4">
    <name type="scientific">Pycnoporus cinnabarinus</name>
    <name type="common">Cinnabar-red polypore</name>
    <name type="synonym">Trametes cinnabarina</name>
    <dbReference type="NCBI Taxonomy" id="5643"/>
    <lineage>
        <taxon>Eukaryota</taxon>
        <taxon>Fungi</taxon>
        <taxon>Dikarya</taxon>
        <taxon>Basidiomycota</taxon>
        <taxon>Agaricomycotina</taxon>
        <taxon>Agaricomycetes</taxon>
        <taxon>Polyporales</taxon>
        <taxon>Polyporaceae</taxon>
        <taxon>Trametes</taxon>
    </lineage>
</organism>
<comment type="caution">
    <text evidence="3">The sequence shown here is derived from an EMBL/GenBank/DDBJ whole genome shotgun (WGS) entry which is preliminary data.</text>
</comment>
<evidence type="ECO:0000259" key="2">
    <source>
        <dbReference type="Pfam" id="PF20152"/>
    </source>
</evidence>
<keyword evidence="1" id="KW-0812">Transmembrane</keyword>
<protein>
    <recommendedName>
        <fullName evidence="2">DUF6534 domain-containing protein</fullName>
    </recommendedName>
</protein>
<feature type="transmembrane region" description="Helical" evidence="1">
    <location>
        <begin position="155"/>
        <end position="174"/>
    </location>
</feature>
<dbReference type="EMBL" id="CCBP010000241">
    <property type="protein sequence ID" value="CDO75134.1"/>
    <property type="molecule type" value="Genomic_DNA"/>
</dbReference>
<accession>A0A060SSD4</accession>
<dbReference type="HOGENOM" id="CLU_858269_0_0_1"/>
<sequence>MASKLDAARGCAFPIIRHQQWPVQPFPPLRSLGDPRLLTSFTSRAPIEVTSLVSDVANMADNNALLEALIPQIAAQVDLPGTFGAYLICTFFGCMSSQSFGRPSARTRYTAFDNKHAYLVRYLARVSKLPKGSELTSLEYSYYYLVLNFFRPARLLEGVWSIKGLLIIVAHCFYARRLYLLASHNVIPAMILGVLLAAELALCITVTVYSFNSVTFASFEKYSNVGQWVMWSILSVAVAADIVATTALTYYLRSSRTGFVRPIYEVSSHLMTPPEEKLTTDMRMLDSIMTFAALLCSILMRNNLVYSALLVVSTKMYANSLLAV</sequence>
<dbReference type="PANTHER" id="PTHR40465">
    <property type="entry name" value="CHROMOSOME 1, WHOLE GENOME SHOTGUN SEQUENCE"/>
    <property type="match status" value="1"/>
</dbReference>
<feature type="transmembrane region" description="Helical" evidence="1">
    <location>
        <begin position="186"/>
        <end position="209"/>
    </location>
</feature>
<name>A0A060SSD4_PYCCI</name>
<evidence type="ECO:0000313" key="4">
    <source>
        <dbReference type="Proteomes" id="UP000029665"/>
    </source>
</evidence>
<keyword evidence="4" id="KW-1185">Reference proteome</keyword>
<feature type="domain" description="DUF6534" evidence="2">
    <location>
        <begin position="237"/>
        <end position="324"/>
    </location>
</feature>
<feature type="transmembrane region" description="Helical" evidence="1">
    <location>
        <begin position="229"/>
        <end position="252"/>
    </location>
</feature>
<evidence type="ECO:0000313" key="3">
    <source>
        <dbReference type="EMBL" id="CDO75134.1"/>
    </source>
</evidence>
<gene>
    <name evidence="3" type="ORF">BN946_scf184772.g1</name>
</gene>
<dbReference type="AlphaFoldDB" id="A0A060SSD4"/>
<reference evidence="3" key="1">
    <citation type="submission" date="2014-01" db="EMBL/GenBank/DDBJ databases">
        <title>The genome of the white-rot fungus Pycnoporus cinnabarinus: a basidiomycete model with a versatile arsenal for lignocellulosic biomass breakdown.</title>
        <authorList>
            <person name="Levasseur A."/>
            <person name="Lomascolo A."/>
            <person name="Ruiz-Duenas F.J."/>
            <person name="Uzan E."/>
            <person name="Piumi F."/>
            <person name="Kues U."/>
            <person name="Ram A.F.J."/>
            <person name="Murat C."/>
            <person name="Haon M."/>
            <person name="Benoit I."/>
            <person name="Arfi Y."/>
            <person name="Chevret D."/>
            <person name="Drula E."/>
            <person name="Kwon M.J."/>
            <person name="Gouret P."/>
            <person name="Lesage-Meessen L."/>
            <person name="Lombard V."/>
            <person name="Mariette J."/>
            <person name="Noirot C."/>
            <person name="Park J."/>
            <person name="Patyshakuliyeva A."/>
            <person name="Wieneger R.A.B."/>
            <person name="Wosten H.A.B."/>
            <person name="Martin F."/>
            <person name="Coutinho P.M."/>
            <person name="de Vries R."/>
            <person name="Martinez A.T."/>
            <person name="Klopp C."/>
            <person name="Pontarotti P."/>
            <person name="Henrissat B."/>
            <person name="Record E."/>
        </authorList>
    </citation>
    <scope>NUCLEOTIDE SEQUENCE [LARGE SCALE GENOMIC DNA]</scope>
    <source>
        <strain evidence="3">BRFM137</strain>
    </source>
</reference>
<evidence type="ECO:0000256" key="1">
    <source>
        <dbReference type="SAM" id="Phobius"/>
    </source>
</evidence>
<proteinExistence type="predicted"/>
<keyword evidence="1" id="KW-1133">Transmembrane helix</keyword>
<dbReference type="PANTHER" id="PTHR40465:SF1">
    <property type="entry name" value="DUF6534 DOMAIN-CONTAINING PROTEIN"/>
    <property type="match status" value="1"/>
</dbReference>
<keyword evidence="1" id="KW-0472">Membrane</keyword>
<dbReference type="Pfam" id="PF20152">
    <property type="entry name" value="DUF6534"/>
    <property type="match status" value="1"/>
</dbReference>
<feature type="transmembrane region" description="Helical" evidence="1">
    <location>
        <begin position="291"/>
        <end position="312"/>
    </location>
</feature>
<dbReference type="InterPro" id="IPR045339">
    <property type="entry name" value="DUF6534"/>
</dbReference>